<keyword evidence="3" id="KW-0227">DNA damage</keyword>
<evidence type="ECO:0000313" key="9">
    <source>
        <dbReference type="EMBL" id="MFC6953346.1"/>
    </source>
</evidence>
<dbReference type="Gene3D" id="3.40.470.10">
    <property type="entry name" value="Uracil-DNA glycosylase-like domain"/>
    <property type="match status" value="1"/>
</dbReference>
<evidence type="ECO:0000256" key="6">
    <source>
        <dbReference type="ARBA" id="ARBA00023014"/>
    </source>
</evidence>
<dbReference type="PANTHER" id="PTHR33693">
    <property type="entry name" value="TYPE-5 URACIL-DNA GLYCOSYLASE"/>
    <property type="match status" value="1"/>
</dbReference>
<protein>
    <submittedName>
        <fullName evidence="9">Uracil-DNA glycosylase family protein</fullName>
    </submittedName>
</protein>
<evidence type="ECO:0000256" key="7">
    <source>
        <dbReference type="ARBA" id="ARBA00023204"/>
    </source>
</evidence>
<keyword evidence="2" id="KW-0479">Metal-binding</keyword>
<dbReference type="PANTHER" id="PTHR33693:SF1">
    <property type="entry name" value="TYPE-4 URACIL-DNA GLYCOSYLASE"/>
    <property type="match status" value="1"/>
</dbReference>
<keyword evidence="5" id="KW-0408">Iron</keyword>
<feature type="domain" description="Uracil-DNA glycosylase-like" evidence="8">
    <location>
        <begin position="33"/>
        <end position="194"/>
    </location>
</feature>
<dbReference type="AlphaFoldDB" id="A0ABD5VE29"/>
<evidence type="ECO:0000313" key="10">
    <source>
        <dbReference type="Proteomes" id="UP001596395"/>
    </source>
</evidence>
<proteinExistence type="predicted"/>
<evidence type="ECO:0000256" key="2">
    <source>
        <dbReference type="ARBA" id="ARBA00022723"/>
    </source>
</evidence>
<organism evidence="9 10">
    <name type="scientific">Halorubellus litoreus</name>
    <dbReference type="NCBI Taxonomy" id="755308"/>
    <lineage>
        <taxon>Archaea</taxon>
        <taxon>Methanobacteriati</taxon>
        <taxon>Methanobacteriota</taxon>
        <taxon>Stenosarchaea group</taxon>
        <taxon>Halobacteria</taxon>
        <taxon>Halobacteriales</taxon>
        <taxon>Halorubellaceae</taxon>
        <taxon>Halorubellus</taxon>
    </lineage>
</organism>
<keyword evidence="4" id="KW-0378">Hydrolase</keyword>
<evidence type="ECO:0000256" key="1">
    <source>
        <dbReference type="ARBA" id="ARBA00022485"/>
    </source>
</evidence>
<dbReference type="GO" id="GO:0097506">
    <property type="term" value="F:deaminated base DNA N-glycosylase activity"/>
    <property type="evidence" value="ECO:0007669"/>
    <property type="project" value="UniProtKB-ARBA"/>
</dbReference>
<name>A0ABD5VE29_9EURY</name>
<dbReference type="SUPFAM" id="SSF52141">
    <property type="entry name" value="Uracil-DNA glycosylase-like"/>
    <property type="match status" value="1"/>
</dbReference>
<evidence type="ECO:0000256" key="4">
    <source>
        <dbReference type="ARBA" id="ARBA00022801"/>
    </source>
</evidence>
<evidence type="ECO:0000259" key="8">
    <source>
        <dbReference type="SMART" id="SM00986"/>
    </source>
</evidence>
<evidence type="ECO:0000256" key="3">
    <source>
        <dbReference type="ARBA" id="ARBA00022763"/>
    </source>
</evidence>
<dbReference type="GO" id="GO:0051539">
    <property type="term" value="F:4 iron, 4 sulfur cluster binding"/>
    <property type="evidence" value="ECO:0007669"/>
    <property type="project" value="UniProtKB-KW"/>
</dbReference>
<dbReference type="GO" id="GO:0046872">
    <property type="term" value="F:metal ion binding"/>
    <property type="evidence" value="ECO:0007669"/>
    <property type="project" value="UniProtKB-KW"/>
</dbReference>
<comment type="caution">
    <text evidence="9">The sequence shown here is derived from an EMBL/GenBank/DDBJ whole genome shotgun (WGS) entry which is preliminary data.</text>
</comment>
<dbReference type="RefSeq" id="WP_336350307.1">
    <property type="nucleotide sequence ID" value="NZ_JAZAQL010000002.1"/>
</dbReference>
<keyword evidence="10" id="KW-1185">Reference proteome</keyword>
<dbReference type="EMBL" id="JBHSXN010000002">
    <property type="protein sequence ID" value="MFC6953346.1"/>
    <property type="molecule type" value="Genomic_DNA"/>
</dbReference>
<dbReference type="InterPro" id="IPR051536">
    <property type="entry name" value="UDG_Type-4/5"/>
</dbReference>
<dbReference type="InterPro" id="IPR036895">
    <property type="entry name" value="Uracil-DNA_glycosylase-like_sf"/>
</dbReference>
<keyword evidence="6" id="KW-0411">Iron-sulfur</keyword>
<dbReference type="SMART" id="SM00987">
    <property type="entry name" value="UreE_C"/>
    <property type="match status" value="1"/>
</dbReference>
<keyword evidence="7" id="KW-0234">DNA repair</keyword>
<dbReference type="InterPro" id="IPR005122">
    <property type="entry name" value="Uracil-DNA_glycosylase-like"/>
</dbReference>
<dbReference type="SMART" id="SM00986">
    <property type="entry name" value="UDG"/>
    <property type="match status" value="1"/>
</dbReference>
<sequence>MDANQLETSNPFGMDDDCRNCPALCETREHVVHGYGDVGADFLFVVDAPGAGADQSGIPAFHDAGGDRFRRILERCMLCASASPKNEPDLSNAYVTSIARCHHPERDPTDEEVGNCEPYLNAELRMINPEILVPVGERALAEIAEEYTTTAASELGVDDHHATSIRGRGFELAPMKSPAAMTDDDEQSFVEFFAELMASDYRQTKGRRER</sequence>
<keyword evidence="1" id="KW-0004">4Fe-4S</keyword>
<accession>A0ABD5VE29</accession>
<dbReference type="CDD" id="cd10030">
    <property type="entry name" value="UDG-F4_TTUDGA_SPO1dp_like"/>
    <property type="match status" value="1"/>
</dbReference>
<dbReference type="Proteomes" id="UP001596395">
    <property type="component" value="Unassembled WGS sequence"/>
</dbReference>
<dbReference type="Pfam" id="PF03167">
    <property type="entry name" value="UDG"/>
    <property type="match status" value="1"/>
</dbReference>
<dbReference type="GO" id="GO:0006281">
    <property type="term" value="P:DNA repair"/>
    <property type="evidence" value="ECO:0007669"/>
    <property type="project" value="UniProtKB-KW"/>
</dbReference>
<gene>
    <name evidence="9" type="ORF">ACFQGB_10770</name>
</gene>
<evidence type="ECO:0000256" key="5">
    <source>
        <dbReference type="ARBA" id="ARBA00023004"/>
    </source>
</evidence>
<reference evidence="9 10" key="1">
    <citation type="journal article" date="2019" name="Int. J. Syst. Evol. Microbiol.">
        <title>The Global Catalogue of Microorganisms (GCM) 10K type strain sequencing project: providing services to taxonomists for standard genome sequencing and annotation.</title>
        <authorList>
            <consortium name="The Broad Institute Genomics Platform"/>
            <consortium name="The Broad Institute Genome Sequencing Center for Infectious Disease"/>
            <person name="Wu L."/>
            <person name="Ma J."/>
        </authorList>
    </citation>
    <scope>NUCLEOTIDE SEQUENCE [LARGE SCALE GENOMIC DNA]</scope>
    <source>
        <strain evidence="9 10">GX26</strain>
    </source>
</reference>